<dbReference type="EMBL" id="JXKM01000012">
    <property type="protein sequence ID" value="OJG34798.1"/>
    <property type="molecule type" value="Genomic_DNA"/>
</dbReference>
<dbReference type="InterPro" id="IPR013853">
    <property type="entry name" value="EIIC-GAT"/>
</dbReference>
<feature type="transmembrane region" description="Helical" evidence="9">
    <location>
        <begin position="98"/>
        <end position="116"/>
    </location>
</feature>
<proteinExistence type="predicted"/>
<keyword evidence="2" id="KW-0813">Transport</keyword>
<dbReference type="PANTHER" id="PTHR37324:SF2">
    <property type="entry name" value="PTS SYSTEM GALACTITOL-SPECIFIC EIIC COMPONENT"/>
    <property type="match status" value="1"/>
</dbReference>
<keyword evidence="8 9" id="KW-0472">Membrane</keyword>
<dbReference type="GO" id="GO:0015577">
    <property type="term" value="F:galactitol transmembrane transporter activity"/>
    <property type="evidence" value="ECO:0007669"/>
    <property type="project" value="InterPro"/>
</dbReference>
<evidence type="ECO:0000256" key="9">
    <source>
        <dbReference type="SAM" id="Phobius"/>
    </source>
</evidence>
<feature type="transmembrane region" description="Helical" evidence="9">
    <location>
        <begin position="136"/>
        <end position="160"/>
    </location>
</feature>
<comment type="subcellular location">
    <subcellularLocation>
        <location evidence="1">Cell membrane</location>
        <topology evidence="1">Multi-pass membrane protein</topology>
    </subcellularLocation>
</comment>
<evidence type="ECO:0000259" key="10">
    <source>
        <dbReference type="PROSITE" id="PS51104"/>
    </source>
</evidence>
<dbReference type="AlphaFoldDB" id="A0A1L8SS35"/>
<feature type="transmembrane region" description="Helical" evidence="9">
    <location>
        <begin position="427"/>
        <end position="443"/>
    </location>
</feature>
<dbReference type="InterPro" id="IPR004703">
    <property type="entry name" value="PTS_sugar-sp_permease"/>
</dbReference>
<dbReference type="OrthoDB" id="9787936at2"/>
<evidence type="ECO:0000256" key="5">
    <source>
        <dbReference type="ARBA" id="ARBA00022683"/>
    </source>
</evidence>
<evidence type="ECO:0000256" key="1">
    <source>
        <dbReference type="ARBA" id="ARBA00004651"/>
    </source>
</evidence>
<keyword evidence="5" id="KW-0598">Phosphotransferase system</keyword>
<feature type="transmembrane region" description="Helical" evidence="9">
    <location>
        <begin position="364"/>
        <end position="382"/>
    </location>
</feature>
<dbReference type="Proteomes" id="UP000183700">
    <property type="component" value="Unassembled WGS sequence"/>
</dbReference>
<name>A0A1L8SS35_9ENTE</name>
<evidence type="ECO:0000256" key="6">
    <source>
        <dbReference type="ARBA" id="ARBA00022692"/>
    </source>
</evidence>
<feature type="transmembrane region" description="Helical" evidence="9">
    <location>
        <begin position="12"/>
        <end position="29"/>
    </location>
</feature>
<keyword evidence="12" id="KW-1185">Reference proteome</keyword>
<dbReference type="Pfam" id="PF03611">
    <property type="entry name" value="EIIC-GAT"/>
    <property type="match status" value="1"/>
</dbReference>
<feature type="transmembrane region" description="Helical" evidence="9">
    <location>
        <begin position="312"/>
        <end position="332"/>
    </location>
</feature>
<feature type="transmembrane region" description="Helical" evidence="9">
    <location>
        <begin position="218"/>
        <end position="238"/>
    </location>
</feature>
<evidence type="ECO:0000256" key="7">
    <source>
        <dbReference type="ARBA" id="ARBA00022989"/>
    </source>
</evidence>
<dbReference type="STRING" id="319970.RV00_GL000680"/>
<dbReference type="PIRSF" id="PIRSF006304">
    <property type="entry name" value="GatC"/>
    <property type="match status" value="1"/>
</dbReference>
<dbReference type="RefSeq" id="WP_071863039.1">
    <property type="nucleotide sequence ID" value="NZ_CAURXW010000010.1"/>
</dbReference>
<dbReference type="PANTHER" id="PTHR37324">
    <property type="entry name" value="PTS SYSTEM GALACTITOL-SPECIFIC EIIC COMPONENT"/>
    <property type="match status" value="1"/>
</dbReference>
<feature type="transmembrane region" description="Helical" evidence="9">
    <location>
        <begin position="339"/>
        <end position="358"/>
    </location>
</feature>
<keyword evidence="3" id="KW-1003">Cell membrane</keyword>
<comment type="caution">
    <text evidence="11">The sequence shown here is derived from an EMBL/GenBank/DDBJ whole genome shotgun (WGS) entry which is preliminary data.</text>
</comment>
<accession>A0A1L8SS35</accession>
<dbReference type="PROSITE" id="PS51104">
    <property type="entry name" value="PTS_EIIC_TYPE_2"/>
    <property type="match status" value="1"/>
</dbReference>
<dbReference type="GO" id="GO:0005886">
    <property type="term" value="C:plasma membrane"/>
    <property type="evidence" value="ECO:0007669"/>
    <property type="project" value="UniProtKB-SubCell"/>
</dbReference>
<protein>
    <recommendedName>
        <fullName evidence="10">PTS EIIC type-2 domain-containing protein</fullName>
    </recommendedName>
</protein>
<keyword evidence="4" id="KW-0762">Sugar transport</keyword>
<evidence type="ECO:0000256" key="4">
    <source>
        <dbReference type="ARBA" id="ARBA00022597"/>
    </source>
</evidence>
<evidence type="ECO:0000256" key="8">
    <source>
        <dbReference type="ARBA" id="ARBA00023136"/>
    </source>
</evidence>
<feature type="domain" description="PTS EIIC type-2" evidence="10">
    <location>
        <begin position="6"/>
        <end position="445"/>
    </location>
</feature>
<sequence>MLETLKSVFDTFGSAVFVPVMIFVVAKVLKVKTQKAFLSGLYAGVGLMGFTLILNSYTPIISKVVQQMVDQTGINLPAFDVGWQATALVAYSTEAGMIYLVIALVLQTVLFLVKWTNVFQPSDLWNNYSYMVWGSMVYLATRNMILAVGLMCLLNMYSLLLSEMLARRWSSYYHYPNCTIIAMHNIEPGIFAMLMDPIWNMLGLHKVRLNPQGLQKKLGFLGEPISLGLFLGLFLGILGNLSNVTELSAWGQITEVAIATSAVMAIFPKVAGIFSQAFNPISQAASKNVRGNNEGREWYLGVNDATGYGEPATLISGILLIPIMVFIAMILPGNQTLPVVDLLAIPYMVQALVCLSNGNIAKTLINGVIWFSLGLYMCSYTAPMFTEIAQTVGVTLPAGALMVTSFNILGKPIFGLIFLAFLSQNPLWIGLTILAYFVVYFLFRKNKEAFYDYIERSAAKNNGEVPEAKTKVA</sequence>
<evidence type="ECO:0000313" key="11">
    <source>
        <dbReference type="EMBL" id="OJG34798.1"/>
    </source>
</evidence>
<reference evidence="11 12" key="1">
    <citation type="submission" date="2014-12" db="EMBL/GenBank/DDBJ databases">
        <title>Draft genome sequences of 29 type strains of Enterococci.</title>
        <authorList>
            <person name="Zhong Z."/>
            <person name="Sun Z."/>
            <person name="Liu W."/>
            <person name="Zhang W."/>
            <person name="Zhang H."/>
        </authorList>
    </citation>
    <scope>NUCLEOTIDE SEQUENCE [LARGE SCALE GENOMIC DNA]</scope>
    <source>
        <strain evidence="11 12">DSM 22802</strain>
    </source>
</reference>
<keyword evidence="7 9" id="KW-1133">Transmembrane helix</keyword>
<dbReference type="GO" id="GO:0009401">
    <property type="term" value="P:phosphoenolpyruvate-dependent sugar phosphotransferase system"/>
    <property type="evidence" value="ECO:0007669"/>
    <property type="project" value="UniProtKB-KW"/>
</dbReference>
<evidence type="ECO:0000313" key="12">
    <source>
        <dbReference type="Proteomes" id="UP000183700"/>
    </source>
</evidence>
<keyword evidence="6 9" id="KW-0812">Transmembrane</keyword>
<evidence type="ECO:0000256" key="2">
    <source>
        <dbReference type="ARBA" id="ARBA00022448"/>
    </source>
</evidence>
<feature type="transmembrane region" description="Helical" evidence="9">
    <location>
        <begin position="36"/>
        <end position="54"/>
    </location>
</feature>
<evidence type="ECO:0000256" key="3">
    <source>
        <dbReference type="ARBA" id="ARBA00022475"/>
    </source>
</evidence>
<gene>
    <name evidence="11" type="ORF">RV00_GL000680</name>
</gene>
<feature type="transmembrane region" description="Helical" evidence="9">
    <location>
        <begin position="394"/>
        <end position="421"/>
    </location>
</feature>
<dbReference type="InterPro" id="IPR013014">
    <property type="entry name" value="PTS_EIIC_2"/>
</dbReference>
<organism evidence="11 12">
    <name type="scientific">Enterococcus devriesei</name>
    <dbReference type="NCBI Taxonomy" id="319970"/>
    <lineage>
        <taxon>Bacteria</taxon>
        <taxon>Bacillati</taxon>
        <taxon>Bacillota</taxon>
        <taxon>Bacilli</taxon>
        <taxon>Lactobacillales</taxon>
        <taxon>Enterococcaceae</taxon>
        <taxon>Enterococcus</taxon>
    </lineage>
</organism>